<keyword evidence="1" id="KW-0472">Membrane</keyword>
<dbReference type="AlphaFoldDB" id="X1M586"/>
<organism evidence="2">
    <name type="scientific">marine sediment metagenome</name>
    <dbReference type="NCBI Taxonomy" id="412755"/>
    <lineage>
        <taxon>unclassified sequences</taxon>
        <taxon>metagenomes</taxon>
        <taxon>ecological metagenomes</taxon>
    </lineage>
</organism>
<feature type="non-terminal residue" evidence="2">
    <location>
        <position position="140"/>
    </location>
</feature>
<feature type="transmembrane region" description="Helical" evidence="1">
    <location>
        <begin position="6"/>
        <end position="23"/>
    </location>
</feature>
<keyword evidence="1" id="KW-1133">Transmembrane helix</keyword>
<evidence type="ECO:0000256" key="1">
    <source>
        <dbReference type="SAM" id="Phobius"/>
    </source>
</evidence>
<protein>
    <recommendedName>
        <fullName evidence="3">DUF948 domain-containing protein</fullName>
    </recommendedName>
</protein>
<accession>X1M586</accession>
<name>X1M586_9ZZZZ</name>
<reference evidence="2" key="1">
    <citation type="journal article" date="2014" name="Front. Microbiol.">
        <title>High frequency of phylogenetically diverse reductive dehalogenase-homologous genes in deep subseafloor sedimentary metagenomes.</title>
        <authorList>
            <person name="Kawai M."/>
            <person name="Futagami T."/>
            <person name="Toyoda A."/>
            <person name="Takaki Y."/>
            <person name="Nishi S."/>
            <person name="Hori S."/>
            <person name="Arai W."/>
            <person name="Tsubouchi T."/>
            <person name="Morono Y."/>
            <person name="Uchiyama I."/>
            <person name="Ito T."/>
            <person name="Fujiyama A."/>
            <person name="Inagaki F."/>
            <person name="Takami H."/>
        </authorList>
    </citation>
    <scope>NUCLEOTIDE SEQUENCE</scope>
    <source>
        <strain evidence="2">Expedition CK06-06</strain>
    </source>
</reference>
<evidence type="ECO:0000313" key="2">
    <source>
        <dbReference type="EMBL" id="GAI01509.1"/>
    </source>
</evidence>
<comment type="caution">
    <text evidence="2">The sequence shown here is derived from an EMBL/GenBank/DDBJ whole genome shotgun (WGS) entry which is preliminary data.</text>
</comment>
<dbReference type="EMBL" id="BARV01000709">
    <property type="protein sequence ID" value="GAI01509.1"/>
    <property type="molecule type" value="Genomic_DNA"/>
</dbReference>
<gene>
    <name evidence="2" type="ORF">S06H3_02427</name>
</gene>
<proteinExistence type="predicted"/>
<evidence type="ECO:0008006" key="3">
    <source>
        <dbReference type="Google" id="ProtNLM"/>
    </source>
</evidence>
<sequence length="140" mass="15766">METLWIVTALTLIFSLSFTVYFVKRAQKETRITLDALGSQLTEGINQINSDLEPVHNAVSRSMGAISSVADNTKMEKAIDRRIGLDTLDQYGDVVEGIRMAFPRVAEYLDDRPEAITKLLPRLNTLISDPETRKRLNLDL</sequence>
<keyword evidence="1" id="KW-0812">Transmembrane</keyword>